<sequence>MLINMSKIDRGLRIIVAFAILILYYTGSISGVSGTVGLVLSAVLLGTVMFGYCPLYTMLGISTCPTKS</sequence>
<dbReference type="RefSeq" id="WP_168036348.1">
    <property type="nucleotide sequence ID" value="NZ_JAATJH010000001.1"/>
</dbReference>
<feature type="domain" description="Inner membrane protein YgaP-like transmembrane" evidence="2">
    <location>
        <begin position="1"/>
        <end position="67"/>
    </location>
</feature>
<organism evidence="3 4">
    <name type="scientific">Neolewinella antarctica</name>
    <dbReference type="NCBI Taxonomy" id="442734"/>
    <lineage>
        <taxon>Bacteria</taxon>
        <taxon>Pseudomonadati</taxon>
        <taxon>Bacteroidota</taxon>
        <taxon>Saprospiria</taxon>
        <taxon>Saprospirales</taxon>
        <taxon>Lewinellaceae</taxon>
        <taxon>Neolewinella</taxon>
    </lineage>
</organism>
<feature type="transmembrane region" description="Helical" evidence="1">
    <location>
        <begin position="38"/>
        <end position="59"/>
    </location>
</feature>
<evidence type="ECO:0000313" key="4">
    <source>
        <dbReference type="Proteomes" id="UP000770785"/>
    </source>
</evidence>
<evidence type="ECO:0000256" key="1">
    <source>
        <dbReference type="SAM" id="Phobius"/>
    </source>
</evidence>
<reference evidence="3 4" key="1">
    <citation type="submission" date="2020-03" db="EMBL/GenBank/DDBJ databases">
        <title>Genomic Encyclopedia of Type Strains, Phase IV (KMG-IV): sequencing the most valuable type-strain genomes for metagenomic binning, comparative biology and taxonomic classification.</title>
        <authorList>
            <person name="Goeker M."/>
        </authorList>
    </citation>
    <scope>NUCLEOTIDE SEQUENCE [LARGE SCALE GENOMIC DNA]</scope>
    <source>
        <strain evidence="3 4">DSM 105096</strain>
    </source>
</reference>
<evidence type="ECO:0000259" key="2">
    <source>
        <dbReference type="Pfam" id="PF11127"/>
    </source>
</evidence>
<keyword evidence="1" id="KW-0812">Transmembrane</keyword>
<dbReference type="EMBL" id="JAATJH010000001">
    <property type="protein sequence ID" value="NJC25601.1"/>
    <property type="molecule type" value="Genomic_DNA"/>
</dbReference>
<feature type="transmembrane region" description="Helical" evidence="1">
    <location>
        <begin position="12"/>
        <end position="32"/>
    </location>
</feature>
<keyword evidence="1" id="KW-0472">Membrane</keyword>
<proteinExistence type="predicted"/>
<dbReference type="Proteomes" id="UP000770785">
    <property type="component" value="Unassembled WGS sequence"/>
</dbReference>
<evidence type="ECO:0000313" key="3">
    <source>
        <dbReference type="EMBL" id="NJC25601.1"/>
    </source>
</evidence>
<dbReference type="Pfam" id="PF11127">
    <property type="entry name" value="YgaP-like_TM"/>
    <property type="match status" value="1"/>
</dbReference>
<name>A0ABX0X8Q5_9BACT</name>
<dbReference type="InterPro" id="IPR021309">
    <property type="entry name" value="YgaP-like_TM"/>
</dbReference>
<protein>
    <submittedName>
        <fullName evidence="3">Membrane protein required for colicin V production</fullName>
    </submittedName>
</protein>
<keyword evidence="4" id="KW-1185">Reference proteome</keyword>
<keyword evidence="1" id="KW-1133">Transmembrane helix</keyword>
<comment type="caution">
    <text evidence="3">The sequence shown here is derived from an EMBL/GenBank/DDBJ whole genome shotgun (WGS) entry which is preliminary data.</text>
</comment>
<accession>A0ABX0X8Q5</accession>
<gene>
    <name evidence="3" type="ORF">GGR27_001082</name>
</gene>